<dbReference type="WBParaSite" id="Minc3s07460g41159">
    <property type="protein sequence ID" value="Minc3s07460g41159"/>
    <property type="gene ID" value="Minc3s07460g41159"/>
</dbReference>
<dbReference type="AlphaFoldDB" id="A0A914NN03"/>
<keyword evidence="2" id="KW-1185">Reference proteome</keyword>
<evidence type="ECO:0000313" key="2">
    <source>
        <dbReference type="Proteomes" id="UP000887563"/>
    </source>
</evidence>
<organism evidence="2 3">
    <name type="scientific">Meloidogyne incognita</name>
    <name type="common">Southern root-knot nematode worm</name>
    <name type="synonym">Oxyuris incognita</name>
    <dbReference type="NCBI Taxonomy" id="6306"/>
    <lineage>
        <taxon>Eukaryota</taxon>
        <taxon>Metazoa</taxon>
        <taxon>Ecdysozoa</taxon>
        <taxon>Nematoda</taxon>
        <taxon>Chromadorea</taxon>
        <taxon>Rhabditida</taxon>
        <taxon>Tylenchina</taxon>
        <taxon>Tylenchomorpha</taxon>
        <taxon>Tylenchoidea</taxon>
        <taxon>Meloidogynidae</taxon>
        <taxon>Meloidogyninae</taxon>
        <taxon>Meloidogyne</taxon>
        <taxon>Meloidogyne incognita group</taxon>
    </lineage>
</organism>
<dbReference type="Proteomes" id="UP000887563">
    <property type="component" value="Unplaced"/>
</dbReference>
<evidence type="ECO:0000259" key="1">
    <source>
        <dbReference type="Pfam" id="PF25330"/>
    </source>
</evidence>
<accession>A0A914NN03</accession>
<feature type="domain" description="C2" evidence="1">
    <location>
        <begin position="2"/>
        <end position="35"/>
    </location>
</feature>
<dbReference type="Pfam" id="PF25330">
    <property type="entry name" value="C2_nem"/>
    <property type="match status" value="1"/>
</dbReference>
<dbReference type="InterPro" id="IPR057569">
    <property type="entry name" value="C2_nem"/>
</dbReference>
<protein>
    <recommendedName>
        <fullName evidence="1">C2 domain-containing protein</fullName>
    </recommendedName>
</protein>
<sequence length="50" mass="5766">MFWLSVEINSVEFRKGCLSTALCHRPTFKLSNNDLKWPNCYDELANGGRC</sequence>
<reference evidence="3" key="1">
    <citation type="submission" date="2022-11" db="UniProtKB">
        <authorList>
            <consortium name="WormBaseParasite"/>
        </authorList>
    </citation>
    <scope>IDENTIFICATION</scope>
</reference>
<proteinExistence type="predicted"/>
<evidence type="ECO:0000313" key="3">
    <source>
        <dbReference type="WBParaSite" id="Minc3s07460g41159"/>
    </source>
</evidence>
<name>A0A914NN03_MELIC</name>